<gene>
    <name evidence="2" type="ORF">K7432_017765</name>
</gene>
<protein>
    <submittedName>
        <fullName evidence="2">Uncharacterized protein</fullName>
    </submittedName>
</protein>
<keyword evidence="3" id="KW-1185">Reference proteome</keyword>
<sequence>MFGVVLTAEQVAVIRTYVGRSWAGAVLISSFGIGAGYLLHKQSEKNAKSNPPSSTTQ</sequence>
<comment type="caution">
    <text evidence="2">The sequence shown here is derived from an EMBL/GenBank/DDBJ whole genome shotgun (WGS) entry which is preliminary data.</text>
</comment>
<dbReference type="EMBL" id="JASJQH010004332">
    <property type="protein sequence ID" value="KAK9759363.1"/>
    <property type="molecule type" value="Genomic_DNA"/>
</dbReference>
<organism evidence="2 3">
    <name type="scientific">Basidiobolus ranarum</name>
    <dbReference type="NCBI Taxonomy" id="34480"/>
    <lineage>
        <taxon>Eukaryota</taxon>
        <taxon>Fungi</taxon>
        <taxon>Fungi incertae sedis</taxon>
        <taxon>Zoopagomycota</taxon>
        <taxon>Entomophthoromycotina</taxon>
        <taxon>Basidiobolomycetes</taxon>
        <taxon>Basidiobolales</taxon>
        <taxon>Basidiobolaceae</taxon>
        <taxon>Basidiobolus</taxon>
    </lineage>
</organism>
<dbReference type="Proteomes" id="UP001479436">
    <property type="component" value="Unassembled WGS sequence"/>
</dbReference>
<name>A0ABR2WCY5_9FUNG</name>
<keyword evidence="1" id="KW-0472">Membrane</keyword>
<accession>A0ABR2WCY5</accession>
<reference evidence="2 3" key="1">
    <citation type="submission" date="2023-04" db="EMBL/GenBank/DDBJ databases">
        <title>Genome of Basidiobolus ranarum AG-B5.</title>
        <authorList>
            <person name="Stajich J.E."/>
            <person name="Carter-House D."/>
            <person name="Gryganskyi A."/>
        </authorList>
    </citation>
    <scope>NUCLEOTIDE SEQUENCE [LARGE SCALE GENOMIC DNA]</scope>
    <source>
        <strain evidence="2 3">AG-B5</strain>
    </source>
</reference>
<evidence type="ECO:0000313" key="3">
    <source>
        <dbReference type="Proteomes" id="UP001479436"/>
    </source>
</evidence>
<feature type="transmembrane region" description="Helical" evidence="1">
    <location>
        <begin position="20"/>
        <end position="39"/>
    </location>
</feature>
<evidence type="ECO:0000256" key="1">
    <source>
        <dbReference type="SAM" id="Phobius"/>
    </source>
</evidence>
<keyword evidence="1" id="KW-1133">Transmembrane helix</keyword>
<proteinExistence type="predicted"/>
<evidence type="ECO:0000313" key="2">
    <source>
        <dbReference type="EMBL" id="KAK9759363.1"/>
    </source>
</evidence>
<keyword evidence="1" id="KW-0812">Transmembrane</keyword>